<dbReference type="Gene3D" id="1.10.4030.10">
    <property type="entry name" value="Porin chaperone SurA, peptide-binding domain"/>
    <property type="match status" value="1"/>
</dbReference>
<dbReference type="PROSITE" id="PS50198">
    <property type="entry name" value="PPIC_PPIASE_2"/>
    <property type="match status" value="1"/>
</dbReference>
<reference evidence="4 5" key="1">
    <citation type="journal article" date="2016" name="Nat. Commun.">
        <title>Thousands of microbial genomes shed light on interconnected biogeochemical processes in an aquifer system.</title>
        <authorList>
            <person name="Anantharaman K."/>
            <person name="Brown C.T."/>
            <person name="Hug L.A."/>
            <person name="Sharon I."/>
            <person name="Castelle C.J."/>
            <person name="Probst A.J."/>
            <person name="Thomas B.C."/>
            <person name="Singh A."/>
            <person name="Wilkins M.J."/>
            <person name="Karaoz U."/>
            <person name="Brodie E.L."/>
            <person name="Williams K.H."/>
            <person name="Hubbard S.S."/>
            <person name="Banfield J.F."/>
        </authorList>
    </citation>
    <scope>NUCLEOTIDE SEQUENCE [LARGE SCALE GENOMIC DNA]</scope>
</reference>
<keyword evidence="1" id="KW-0697">Rotamase</keyword>
<gene>
    <name evidence="4" type="ORF">A3C15_02375</name>
</gene>
<dbReference type="InterPro" id="IPR050245">
    <property type="entry name" value="PrsA_foldase"/>
</dbReference>
<evidence type="ECO:0000259" key="3">
    <source>
        <dbReference type="PROSITE" id="PS50198"/>
    </source>
</evidence>
<evidence type="ECO:0000256" key="1">
    <source>
        <dbReference type="PROSITE-ProRule" id="PRU00278"/>
    </source>
</evidence>
<dbReference type="AlphaFoldDB" id="A0A1F6M7Y3"/>
<keyword evidence="2" id="KW-0472">Membrane</keyword>
<dbReference type="PANTHER" id="PTHR47245:SF2">
    <property type="entry name" value="PEPTIDYL-PROLYL CIS-TRANS ISOMERASE HP_0175-RELATED"/>
    <property type="match status" value="1"/>
</dbReference>
<dbReference type="PANTHER" id="PTHR47245">
    <property type="entry name" value="PEPTIDYLPROLYL ISOMERASE"/>
    <property type="match status" value="1"/>
</dbReference>
<feature type="transmembrane region" description="Helical" evidence="2">
    <location>
        <begin position="7"/>
        <end position="31"/>
    </location>
</feature>
<keyword evidence="2" id="KW-1133">Transmembrane helix</keyword>
<evidence type="ECO:0000313" key="5">
    <source>
        <dbReference type="Proteomes" id="UP000176532"/>
    </source>
</evidence>
<dbReference type="Pfam" id="PF00639">
    <property type="entry name" value="Rotamase"/>
    <property type="match status" value="1"/>
</dbReference>
<dbReference type="InterPro" id="IPR027304">
    <property type="entry name" value="Trigger_fact/SurA_dom_sf"/>
</dbReference>
<dbReference type="InterPro" id="IPR023058">
    <property type="entry name" value="PPIase_PpiC_CS"/>
</dbReference>
<dbReference type="SUPFAM" id="SSF54534">
    <property type="entry name" value="FKBP-like"/>
    <property type="match status" value="1"/>
</dbReference>
<evidence type="ECO:0000313" key="4">
    <source>
        <dbReference type="EMBL" id="OGH67643.1"/>
    </source>
</evidence>
<dbReference type="EMBL" id="MFQD01000038">
    <property type="protein sequence ID" value="OGH67643.1"/>
    <property type="molecule type" value="Genomic_DNA"/>
</dbReference>
<dbReference type="InterPro" id="IPR000297">
    <property type="entry name" value="PPIase_PpiC"/>
</dbReference>
<dbReference type="SUPFAM" id="SSF109998">
    <property type="entry name" value="Triger factor/SurA peptide-binding domain-like"/>
    <property type="match status" value="1"/>
</dbReference>
<dbReference type="Gene3D" id="3.10.50.40">
    <property type="match status" value="1"/>
</dbReference>
<keyword evidence="1" id="KW-0413">Isomerase</keyword>
<comment type="caution">
    <text evidence="4">The sequence shown here is derived from an EMBL/GenBank/DDBJ whole genome shotgun (WGS) entry which is preliminary data.</text>
</comment>
<name>A0A1F6M7Y3_9BACT</name>
<organism evidence="4 5">
    <name type="scientific">Candidatus Magasanikbacteria bacterium RIFCSPHIGHO2_02_FULL_50_9b</name>
    <dbReference type="NCBI Taxonomy" id="1798682"/>
    <lineage>
        <taxon>Bacteria</taxon>
        <taxon>Candidatus Magasanikiibacteriota</taxon>
    </lineage>
</organism>
<keyword evidence="2" id="KW-0812">Transmembrane</keyword>
<feature type="domain" description="PpiC" evidence="3">
    <location>
        <begin position="154"/>
        <end position="255"/>
    </location>
</feature>
<dbReference type="GO" id="GO:0003755">
    <property type="term" value="F:peptidyl-prolyl cis-trans isomerase activity"/>
    <property type="evidence" value="ECO:0007669"/>
    <property type="project" value="UniProtKB-KW"/>
</dbReference>
<dbReference type="PROSITE" id="PS01096">
    <property type="entry name" value="PPIC_PPIASE_1"/>
    <property type="match status" value="1"/>
</dbReference>
<dbReference type="Proteomes" id="UP000176532">
    <property type="component" value="Unassembled WGS sequence"/>
</dbReference>
<evidence type="ECO:0000256" key="2">
    <source>
        <dbReference type="SAM" id="Phobius"/>
    </source>
</evidence>
<accession>A0A1F6M7Y3</accession>
<dbReference type="InterPro" id="IPR046357">
    <property type="entry name" value="PPIase_dom_sf"/>
</dbReference>
<protein>
    <recommendedName>
        <fullName evidence="3">PpiC domain-containing protein</fullName>
    </recommendedName>
</protein>
<sequence>MENKTVFVRGLVSGILGISVVAILVGVIAAYRAPTAVPVVPAVLAAVRAPAAMVNGSIITWHDVAVDATALKKFLSSPNAPHEAITSDEDLTARVMHRLLLSAAAEQMLAQQGIEITNDRLDAEFDALAVASGGKEKVIAEIEKNFGWSYEQYRDRVIRSMVVLEELDKKVRNTSGLRARAEGVLAEVKTGTKDFATLARENSDDSSAADGGDLGVIERGLTVPEFESAAFALKKGEVSGIVESEFGFHIIKVDDVKKNKKGEVETVRARHILFKFKPVTDSVEEYLKAARVWQFLTVGASVE</sequence>
<proteinExistence type="predicted"/>
<dbReference type="STRING" id="1798682.A3C15_02375"/>